<keyword evidence="2" id="KW-1185">Reference proteome</keyword>
<sequence length="125" mass="13563">MSSSDEETLRFITASFPSVWALELLLMLKRRDGSCARQDLIARLRGSEAVVSKALEALVAVGLVSMEGDEAVYVPANRGAEASVDRAEDLYRRRPNTVCRAIVRARTSGAAAFAEAFKLRSGSND</sequence>
<dbReference type="SUPFAM" id="SSF46785">
    <property type="entry name" value="Winged helix' DNA-binding domain"/>
    <property type="match status" value="1"/>
</dbReference>
<reference evidence="1" key="1">
    <citation type="submission" date="2022-05" db="EMBL/GenBank/DDBJ databases">
        <authorList>
            <person name="Jo J.-H."/>
            <person name="Im W.-T."/>
        </authorList>
    </citation>
    <scope>NUCLEOTIDE SEQUENCE</scope>
    <source>
        <strain evidence="1">SE220</strain>
    </source>
</reference>
<proteinExistence type="predicted"/>
<dbReference type="RefSeq" id="WP_249831387.1">
    <property type="nucleotide sequence ID" value="NZ_JAMGBE010000002.1"/>
</dbReference>
<dbReference type="Proteomes" id="UP001165342">
    <property type="component" value="Unassembled WGS sequence"/>
</dbReference>
<dbReference type="InterPro" id="IPR036390">
    <property type="entry name" value="WH_DNA-bd_sf"/>
</dbReference>
<evidence type="ECO:0000313" key="1">
    <source>
        <dbReference type="EMBL" id="MCL6729922.1"/>
    </source>
</evidence>
<protein>
    <recommendedName>
        <fullName evidence="3">Transcriptional regulator</fullName>
    </recommendedName>
</protein>
<evidence type="ECO:0008006" key="3">
    <source>
        <dbReference type="Google" id="ProtNLM"/>
    </source>
</evidence>
<name>A0ABT0S251_9SPHN</name>
<gene>
    <name evidence="1" type="ORF">LZ538_07610</name>
</gene>
<comment type="caution">
    <text evidence="1">The sequence shown here is derived from an EMBL/GenBank/DDBJ whole genome shotgun (WGS) entry which is preliminary data.</text>
</comment>
<accession>A0ABT0S251</accession>
<dbReference type="EMBL" id="JAMGBE010000002">
    <property type="protein sequence ID" value="MCL6729922.1"/>
    <property type="molecule type" value="Genomic_DNA"/>
</dbReference>
<evidence type="ECO:0000313" key="2">
    <source>
        <dbReference type="Proteomes" id="UP001165342"/>
    </source>
</evidence>
<organism evidence="1 2">
    <name type="scientific">Sphingomonas hankyongi</name>
    <dbReference type="NCBI Taxonomy" id="2908209"/>
    <lineage>
        <taxon>Bacteria</taxon>
        <taxon>Pseudomonadati</taxon>
        <taxon>Pseudomonadota</taxon>
        <taxon>Alphaproteobacteria</taxon>
        <taxon>Sphingomonadales</taxon>
        <taxon>Sphingomonadaceae</taxon>
        <taxon>Sphingomonas</taxon>
    </lineage>
</organism>